<organism evidence="1 2">
    <name type="scientific">Zophobas morio</name>
    <dbReference type="NCBI Taxonomy" id="2755281"/>
    <lineage>
        <taxon>Eukaryota</taxon>
        <taxon>Metazoa</taxon>
        <taxon>Ecdysozoa</taxon>
        <taxon>Arthropoda</taxon>
        <taxon>Hexapoda</taxon>
        <taxon>Insecta</taxon>
        <taxon>Pterygota</taxon>
        <taxon>Neoptera</taxon>
        <taxon>Endopterygota</taxon>
        <taxon>Coleoptera</taxon>
        <taxon>Polyphaga</taxon>
        <taxon>Cucujiformia</taxon>
        <taxon>Tenebrionidae</taxon>
        <taxon>Zophobas</taxon>
    </lineage>
</organism>
<dbReference type="Proteomes" id="UP001168821">
    <property type="component" value="Unassembled WGS sequence"/>
</dbReference>
<dbReference type="EMBL" id="JALNTZ010000005">
    <property type="protein sequence ID" value="KAJ3651216.1"/>
    <property type="molecule type" value="Genomic_DNA"/>
</dbReference>
<name>A0AA38MCP1_9CUCU</name>
<proteinExistence type="predicted"/>
<evidence type="ECO:0000313" key="1">
    <source>
        <dbReference type="EMBL" id="KAJ3651216.1"/>
    </source>
</evidence>
<reference evidence="1" key="1">
    <citation type="journal article" date="2023" name="G3 (Bethesda)">
        <title>Whole genome assemblies of Zophobas morio and Tenebrio molitor.</title>
        <authorList>
            <person name="Kaur S."/>
            <person name="Stinson S.A."/>
            <person name="diCenzo G.C."/>
        </authorList>
    </citation>
    <scope>NUCLEOTIDE SEQUENCE</scope>
    <source>
        <strain evidence="1">QUZm001</strain>
    </source>
</reference>
<keyword evidence="2" id="KW-1185">Reference proteome</keyword>
<gene>
    <name evidence="1" type="ORF">Zmor_017267</name>
</gene>
<accession>A0AA38MCP1</accession>
<evidence type="ECO:0000313" key="2">
    <source>
        <dbReference type="Proteomes" id="UP001168821"/>
    </source>
</evidence>
<comment type="caution">
    <text evidence="1">The sequence shown here is derived from an EMBL/GenBank/DDBJ whole genome shotgun (WGS) entry which is preliminary data.</text>
</comment>
<sequence length="97" mass="10735">MQTHKLLQACGGRSLMLQQLTGAQQKYPWGDVVQVEFGDTGLELFSPHDGDSITKPTRTHISITNVPCGTRPLRSLDPQVDLDYWSKSRALQTGGRP</sequence>
<dbReference type="AlphaFoldDB" id="A0AA38MCP1"/>
<protein>
    <submittedName>
        <fullName evidence="1">Uncharacterized protein</fullName>
    </submittedName>
</protein>